<dbReference type="Proteomes" id="UP001163324">
    <property type="component" value="Chromosome 8"/>
</dbReference>
<proteinExistence type="predicted"/>
<gene>
    <name evidence="1" type="ORF">N3K66_008170</name>
</gene>
<keyword evidence="2" id="KW-1185">Reference proteome</keyword>
<protein>
    <submittedName>
        <fullName evidence="1">Uncharacterized protein</fullName>
    </submittedName>
</protein>
<evidence type="ECO:0000313" key="2">
    <source>
        <dbReference type="Proteomes" id="UP001163324"/>
    </source>
</evidence>
<dbReference type="EMBL" id="CM047947">
    <property type="protein sequence ID" value="KAI9897148.1"/>
    <property type="molecule type" value="Genomic_DNA"/>
</dbReference>
<sequence>MDSGESQPSQDSVMTVMEEDRHEILYFAYGSNLSTRQMCHRCPSSTPVGLGYLPGWRWLINARGYANVVKMAEGETETETERGIEKKKKAGHDGGVWGLLYLLPPADEELLDGYEHVPTGYEKRHLDVRWERDEAGREVADGDRAQRALVYVDFRRTEEGLPWEEYVGRMERGIEEMVRVWGMDEGYADFMRESLNKGTRK</sequence>
<comment type="caution">
    <text evidence="1">The sequence shown here is derived from an EMBL/GenBank/DDBJ whole genome shotgun (WGS) entry which is preliminary data.</text>
</comment>
<reference evidence="1" key="1">
    <citation type="submission" date="2022-10" db="EMBL/GenBank/DDBJ databases">
        <title>Complete Genome of Trichothecium roseum strain YXFP-22015, a Plant Pathogen Isolated from Citrus.</title>
        <authorList>
            <person name="Wang Y."/>
            <person name="Zhu L."/>
        </authorList>
    </citation>
    <scope>NUCLEOTIDE SEQUENCE</scope>
    <source>
        <strain evidence="1">YXFP-22015</strain>
    </source>
</reference>
<evidence type="ECO:0000313" key="1">
    <source>
        <dbReference type="EMBL" id="KAI9897148.1"/>
    </source>
</evidence>
<accession>A0ACC0USS8</accession>
<name>A0ACC0USS8_9HYPO</name>
<organism evidence="1 2">
    <name type="scientific">Trichothecium roseum</name>
    <dbReference type="NCBI Taxonomy" id="47278"/>
    <lineage>
        <taxon>Eukaryota</taxon>
        <taxon>Fungi</taxon>
        <taxon>Dikarya</taxon>
        <taxon>Ascomycota</taxon>
        <taxon>Pezizomycotina</taxon>
        <taxon>Sordariomycetes</taxon>
        <taxon>Hypocreomycetidae</taxon>
        <taxon>Hypocreales</taxon>
        <taxon>Hypocreales incertae sedis</taxon>
        <taxon>Trichothecium</taxon>
    </lineage>
</organism>